<keyword evidence="2" id="KW-1185">Reference proteome</keyword>
<evidence type="ECO:0008006" key="3">
    <source>
        <dbReference type="Google" id="ProtNLM"/>
    </source>
</evidence>
<reference evidence="1 2" key="1">
    <citation type="journal article" date="2015" name="Genome Announc.">
        <title>Expanding the biotechnology potential of lactobacilli through comparative genomics of 213 strains and associated genera.</title>
        <authorList>
            <person name="Sun Z."/>
            <person name="Harris H.M."/>
            <person name="McCann A."/>
            <person name="Guo C."/>
            <person name="Argimon S."/>
            <person name="Zhang W."/>
            <person name="Yang X."/>
            <person name="Jeffery I.B."/>
            <person name="Cooney J.C."/>
            <person name="Kagawa T.F."/>
            <person name="Liu W."/>
            <person name="Song Y."/>
            <person name="Salvetti E."/>
            <person name="Wrobel A."/>
            <person name="Rasinkangas P."/>
            <person name="Parkhill J."/>
            <person name="Rea M.C."/>
            <person name="O'Sullivan O."/>
            <person name="Ritari J."/>
            <person name="Douillard F.P."/>
            <person name="Paul Ross R."/>
            <person name="Yang R."/>
            <person name="Briner A.E."/>
            <person name="Felis G.E."/>
            <person name="de Vos W.M."/>
            <person name="Barrangou R."/>
            <person name="Klaenhammer T.R."/>
            <person name="Caufield P.W."/>
            <person name="Cui Y."/>
            <person name="Zhang H."/>
            <person name="O'Toole P.W."/>
        </authorList>
    </citation>
    <scope>NUCLEOTIDE SEQUENCE [LARGE SCALE GENOMIC DNA]</scope>
    <source>
        <strain evidence="1 2">DSM 20634</strain>
    </source>
</reference>
<dbReference type="Proteomes" id="UP000051733">
    <property type="component" value="Unassembled WGS sequence"/>
</dbReference>
<evidence type="ECO:0000313" key="1">
    <source>
        <dbReference type="EMBL" id="KRM61084.1"/>
    </source>
</evidence>
<protein>
    <recommendedName>
        <fullName evidence="3">CobQ/CobB/MinD/ParA nucleotide binding domain-containing protein</fullName>
    </recommendedName>
</protein>
<evidence type="ECO:0000313" key="2">
    <source>
        <dbReference type="Proteomes" id="UP000051733"/>
    </source>
</evidence>
<accession>A0A0R2AEH1</accession>
<dbReference type="STRING" id="1423813.FC26_GL002302"/>
<gene>
    <name evidence="1" type="ORF">FC26_GL002302</name>
</gene>
<dbReference type="AlphaFoldDB" id="A0A0R2AEH1"/>
<dbReference type="InterPro" id="IPR027417">
    <property type="entry name" value="P-loop_NTPase"/>
</dbReference>
<dbReference type="RefSeq" id="WP_057779547.1">
    <property type="nucleotide sequence ID" value="NZ_AYYY01000043.1"/>
</dbReference>
<comment type="caution">
    <text evidence="1">The sequence shown here is derived from an EMBL/GenBank/DDBJ whole genome shotgun (WGS) entry which is preliminary data.</text>
</comment>
<dbReference type="Gene3D" id="3.40.50.300">
    <property type="entry name" value="P-loop containing nucleotide triphosphate hydrolases"/>
    <property type="match status" value="1"/>
</dbReference>
<organism evidence="1 2">
    <name type="scientific">Paucilactobacillus vaccinostercus DSM 20634</name>
    <dbReference type="NCBI Taxonomy" id="1423813"/>
    <lineage>
        <taxon>Bacteria</taxon>
        <taxon>Bacillati</taxon>
        <taxon>Bacillota</taxon>
        <taxon>Bacilli</taxon>
        <taxon>Lactobacillales</taxon>
        <taxon>Lactobacillaceae</taxon>
        <taxon>Paucilactobacillus</taxon>
    </lineage>
</organism>
<dbReference type="PATRIC" id="fig|1423813.3.peg.2346"/>
<proteinExistence type="predicted"/>
<dbReference type="SUPFAM" id="SSF52540">
    <property type="entry name" value="P-loop containing nucleoside triphosphate hydrolases"/>
    <property type="match status" value="1"/>
</dbReference>
<dbReference type="EMBL" id="AYYY01000043">
    <property type="protein sequence ID" value="KRM61084.1"/>
    <property type="molecule type" value="Genomic_DNA"/>
</dbReference>
<name>A0A0R2AEH1_9LACO</name>
<sequence length="196" mass="21817">MTKFNQPPVTISVLALSEKVGKTTTAYFIAANLLKLNHNVTIQRVDQDDSVILSNNPDQQQFNLLDCTATLDTQQDQTAIQHSQLFVIPVFLTAYSINEIEQTIAKISEFKQQIANASIFILPRKIESQGSDTAKNLYGLLRNNYKNDSRIVLLPTIPWVTNLKVSPNQLSAADSSTSNEQLSKAYAPVVDQLHLD</sequence>